<reference evidence="2" key="5">
    <citation type="journal article" date="2021" name="G3 (Bethesda)">
        <title>Aegilops tauschii genome assembly Aet v5.0 features greater sequence contiguity and improved annotation.</title>
        <authorList>
            <person name="Wang L."/>
            <person name="Zhu T."/>
            <person name="Rodriguez J.C."/>
            <person name="Deal K.R."/>
            <person name="Dubcovsky J."/>
            <person name="McGuire P.E."/>
            <person name="Lux T."/>
            <person name="Spannagl M."/>
            <person name="Mayer K.F.X."/>
            <person name="Baldrich P."/>
            <person name="Meyers B.C."/>
            <person name="Huo N."/>
            <person name="Gu Y.Q."/>
            <person name="Zhou H."/>
            <person name="Devos K.M."/>
            <person name="Bennetzen J.L."/>
            <person name="Unver T."/>
            <person name="Budak H."/>
            <person name="Gulick P.J."/>
            <person name="Galiba G."/>
            <person name="Kalapos B."/>
            <person name="Nelson D.R."/>
            <person name="Li P."/>
            <person name="You F.M."/>
            <person name="Luo M.C."/>
            <person name="Dvorak J."/>
        </authorList>
    </citation>
    <scope>NUCLEOTIDE SEQUENCE [LARGE SCALE GENOMIC DNA]</scope>
    <source>
        <strain evidence="2">cv. AL8/78</strain>
    </source>
</reference>
<organism evidence="2 3">
    <name type="scientific">Aegilops tauschii subsp. strangulata</name>
    <name type="common">Goatgrass</name>
    <dbReference type="NCBI Taxonomy" id="200361"/>
    <lineage>
        <taxon>Eukaryota</taxon>
        <taxon>Viridiplantae</taxon>
        <taxon>Streptophyta</taxon>
        <taxon>Embryophyta</taxon>
        <taxon>Tracheophyta</taxon>
        <taxon>Spermatophyta</taxon>
        <taxon>Magnoliopsida</taxon>
        <taxon>Liliopsida</taxon>
        <taxon>Poales</taxon>
        <taxon>Poaceae</taxon>
        <taxon>BOP clade</taxon>
        <taxon>Pooideae</taxon>
        <taxon>Triticodae</taxon>
        <taxon>Triticeae</taxon>
        <taxon>Triticinae</taxon>
        <taxon>Aegilops</taxon>
    </lineage>
</organism>
<evidence type="ECO:0000256" key="1">
    <source>
        <dbReference type="SAM" id="MobiDB-lite"/>
    </source>
</evidence>
<dbReference type="Gramene" id="AET7Gv20547400.1">
    <property type="protein sequence ID" value="AET7Gv20547400.1"/>
    <property type="gene ID" value="AET7Gv20547400"/>
</dbReference>
<reference evidence="2" key="4">
    <citation type="submission" date="2019-03" db="UniProtKB">
        <authorList>
            <consortium name="EnsemblPlants"/>
        </authorList>
    </citation>
    <scope>IDENTIFICATION</scope>
</reference>
<reference evidence="3" key="1">
    <citation type="journal article" date="2014" name="Science">
        <title>Ancient hybridizations among the ancestral genomes of bread wheat.</title>
        <authorList>
            <consortium name="International Wheat Genome Sequencing Consortium,"/>
            <person name="Marcussen T."/>
            <person name="Sandve S.R."/>
            <person name="Heier L."/>
            <person name="Spannagl M."/>
            <person name="Pfeifer M."/>
            <person name="Jakobsen K.S."/>
            <person name="Wulff B.B."/>
            <person name="Steuernagel B."/>
            <person name="Mayer K.F."/>
            <person name="Olsen O.A."/>
        </authorList>
    </citation>
    <scope>NUCLEOTIDE SEQUENCE [LARGE SCALE GENOMIC DNA]</scope>
    <source>
        <strain evidence="3">cv. AL8/78</strain>
    </source>
</reference>
<protein>
    <recommendedName>
        <fullName evidence="4">TTF-type domain-containing protein</fullName>
    </recommendedName>
</protein>
<name>A0A453RDG6_AEGTS</name>
<dbReference type="Proteomes" id="UP000015105">
    <property type="component" value="Chromosome 7D"/>
</dbReference>
<evidence type="ECO:0000313" key="2">
    <source>
        <dbReference type="EnsemblPlants" id="AET7Gv20547400.1"/>
    </source>
</evidence>
<dbReference type="STRING" id="200361.A0A453RDG6"/>
<proteinExistence type="predicted"/>
<evidence type="ECO:0008006" key="4">
    <source>
        <dbReference type="Google" id="ProtNLM"/>
    </source>
</evidence>
<feature type="compositionally biased region" description="Basic and acidic residues" evidence="1">
    <location>
        <begin position="16"/>
        <end position="42"/>
    </location>
</feature>
<feature type="region of interest" description="Disordered" evidence="1">
    <location>
        <begin position="1"/>
        <end position="73"/>
    </location>
</feature>
<reference evidence="3" key="2">
    <citation type="journal article" date="2017" name="Nat. Plants">
        <title>The Aegilops tauschii genome reveals multiple impacts of transposons.</title>
        <authorList>
            <person name="Zhao G."/>
            <person name="Zou C."/>
            <person name="Li K."/>
            <person name="Wang K."/>
            <person name="Li T."/>
            <person name="Gao L."/>
            <person name="Zhang X."/>
            <person name="Wang H."/>
            <person name="Yang Z."/>
            <person name="Liu X."/>
            <person name="Jiang W."/>
            <person name="Mao L."/>
            <person name="Kong X."/>
            <person name="Jiao Y."/>
            <person name="Jia J."/>
        </authorList>
    </citation>
    <scope>NUCLEOTIDE SEQUENCE [LARGE SCALE GENOMIC DNA]</scope>
    <source>
        <strain evidence="3">cv. AL8/78</strain>
    </source>
</reference>
<dbReference type="PANTHER" id="PTHR45749:SF35">
    <property type="entry name" value="AC-LIKE TRANSPOSASE-RELATED"/>
    <property type="match status" value="1"/>
</dbReference>
<sequence>GSLNRFFPVVTSVDNQRQESEPGQDDDHNSNDDPEVNEHSLDDNIDADVNEDNTGEENSQPSPDARNGDEQDDSLLSIYDPRTWDNLDNRKRDILIEKGPVRELGLEFPARPDDVEGRRFSYAYYSRKLANKEVMDRKWLVYSKELDKVFCFACKLFKSNQSRSLLASDGLRDWKHLSGDSKNMRAVLSI</sequence>
<evidence type="ECO:0000313" key="3">
    <source>
        <dbReference type="Proteomes" id="UP000015105"/>
    </source>
</evidence>
<dbReference type="AlphaFoldDB" id="A0A453RDG6"/>
<feature type="compositionally biased region" description="Acidic residues" evidence="1">
    <location>
        <begin position="43"/>
        <end position="55"/>
    </location>
</feature>
<dbReference type="EnsemblPlants" id="AET7Gv20547400.1">
    <property type="protein sequence ID" value="AET7Gv20547400.1"/>
    <property type="gene ID" value="AET7Gv20547400"/>
</dbReference>
<keyword evidence="3" id="KW-1185">Reference proteome</keyword>
<accession>A0A453RDG6</accession>
<reference evidence="2" key="3">
    <citation type="journal article" date="2017" name="Nature">
        <title>Genome sequence of the progenitor of the wheat D genome Aegilops tauschii.</title>
        <authorList>
            <person name="Luo M.C."/>
            <person name="Gu Y.Q."/>
            <person name="Puiu D."/>
            <person name="Wang H."/>
            <person name="Twardziok S.O."/>
            <person name="Deal K.R."/>
            <person name="Huo N."/>
            <person name="Zhu T."/>
            <person name="Wang L."/>
            <person name="Wang Y."/>
            <person name="McGuire P.E."/>
            <person name="Liu S."/>
            <person name="Long H."/>
            <person name="Ramasamy R.K."/>
            <person name="Rodriguez J.C."/>
            <person name="Van S.L."/>
            <person name="Yuan L."/>
            <person name="Wang Z."/>
            <person name="Xia Z."/>
            <person name="Xiao L."/>
            <person name="Anderson O.D."/>
            <person name="Ouyang S."/>
            <person name="Liang Y."/>
            <person name="Zimin A.V."/>
            <person name="Pertea G."/>
            <person name="Qi P."/>
            <person name="Bennetzen J.L."/>
            <person name="Dai X."/>
            <person name="Dawson M.W."/>
            <person name="Muller H.G."/>
            <person name="Kugler K."/>
            <person name="Rivarola-Duarte L."/>
            <person name="Spannagl M."/>
            <person name="Mayer K.F.X."/>
            <person name="Lu F.H."/>
            <person name="Bevan M.W."/>
            <person name="Leroy P."/>
            <person name="Li P."/>
            <person name="You F.M."/>
            <person name="Sun Q."/>
            <person name="Liu Z."/>
            <person name="Lyons E."/>
            <person name="Wicker T."/>
            <person name="Salzberg S.L."/>
            <person name="Devos K.M."/>
            <person name="Dvorak J."/>
        </authorList>
    </citation>
    <scope>NUCLEOTIDE SEQUENCE [LARGE SCALE GENOMIC DNA]</scope>
    <source>
        <strain evidence="2">cv. AL8/78</strain>
    </source>
</reference>
<dbReference type="PANTHER" id="PTHR45749">
    <property type="match status" value="1"/>
</dbReference>